<protein>
    <recommendedName>
        <fullName evidence="6">Peptidase M14 domain-containing protein</fullName>
    </recommendedName>
</protein>
<dbReference type="Gene3D" id="3.40.630.10">
    <property type="entry name" value="Zn peptidases"/>
    <property type="match status" value="2"/>
</dbReference>
<dbReference type="PANTHER" id="PTHR11532">
    <property type="entry name" value="PROTEASE M14 CARBOXYPEPTIDASE"/>
    <property type="match status" value="1"/>
</dbReference>
<dbReference type="InterPro" id="IPR050753">
    <property type="entry name" value="Peptidase_M14_domain"/>
</dbReference>
<accession>A0ABQ9F536</accession>
<feature type="domain" description="Peptidase M14" evidence="6">
    <location>
        <begin position="202"/>
        <end position="489"/>
    </location>
</feature>
<keyword evidence="5" id="KW-0472">Membrane</keyword>
<dbReference type="Gene3D" id="2.60.40.1120">
    <property type="entry name" value="Carboxypeptidase-like, regulatory domain"/>
    <property type="match status" value="2"/>
</dbReference>
<keyword evidence="8" id="KW-1185">Reference proteome</keyword>
<evidence type="ECO:0000313" key="8">
    <source>
        <dbReference type="Proteomes" id="UP001217089"/>
    </source>
</evidence>
<feature type="transmembrane region" description="Helical" evidence="5">
    <location>
        <begin position="579"/>
        <end position="602"/>
    </location>
</feature>
<dbReference type="Pfam" id="PF00246">
    <property type="entry name" value="Peptidase_M14"/>
    <property type="match status" value="2"/>
</dbReference>
<comment type="caution">
    <text evidence="7">The sequence shown here is derived from an EMBL/GenBank/DDBJ whole genome shotgun (WGS) entry which is preliminary data.</text>
</comment>
<reference evidence="7 8" key="1">
    <citation type="submission" date="2022-12" db="EMBL/GenBank/DDBJ databases">
        <title>Chromosome-level genome of Tegillarca granosa.</title>
        <authorList>
            <person name="Kim J."/>
        </authorList>
    </citation>
    <scope>NUCLEOTIDE SEQUENCE [LARGE SCALE GENOMIC DNA]</scope>
    <source>
        <strain evidence="7">Teg-2019</strain>
        <tissue evidence="7">Adductor muscle</tissue>
    </source>
</reference>
<organism evidence="7 8">
    <name type="scientific">Tegillarca granosa</name>
    <name type="common">Malaysian cockle</name>
    <name type="synonym">Anadara granosa</name>
    <dbReference type="NCBI Taxonomy" id="220873"/>
    <lineage>
        <taxon>Eukaryota</taxon>
        <taxon>Metazoa</taxon>
        <taxon>Spiralia</taxon>
        <taxon>Lophotrochozoa</taxon>
        <taxon>Mollusca</taxon>
        <taxon>Bivalvia</taxon>
        <taxon>Autobranchia</taxon>
        <taxon>Pteriomorphia</taxon>
        <taxon>Arcoida</taxon>
        <taxon>Arcoidea</taxon>
        <taxon>Arcidae</taxon>
        <taxon>Tegillarca</taxon>
    </lineage>
</organism>
<dbReference type="SUPFAM" id="SSF53187">
    <property type="entry name" value="Zn-dependent exopeptidases"/>
    <property type="match status" value="2"/>
</dbReference>
<evidence type="ECO:0000256" key="5">
    <source>
        <dbReference type="SAM" id="Phobius"/>
    </source>
</evidence>
<comment type="similarity">
    <text evidence="1 3">Belongs to the peptidase M14 family.</text>
</comment>
<dbReference type="Proteomes" id="UP001217089">
    <property type="component" value="Unassembled WGS sequence"/>
</dbReference>
<dbReference type="InterPro" id="IPR008969">
    <property type="entry name" value="CarboxyPept-like_regulatory"/>
</dbReference>
<sequence length="664" mass="73844">MSLDSGGLFMILPWEKKVNNLPFTVDESILQLIAHRFADAYPSMYQSNDCQTSRQHGVFHGTDLNNNRSGIMDKVYSEYHSLMISAHISCCRFPPPSQLPELWKKSLQPLMDTILKTKQGLYGKVVNASGNPIEGAVITFDQPPTTVNTSSTGEFYTIMIGGTHRIRISAEGYETQTQKVVIDSDTLSEKDIVLNRDVSVVDYHTPGSMKSFLTNITGQCKDLTRLHSLGKSAKNQDIWMLDLGSVSEDRKKSASHILLVAGIHGNEAVGPELLLQLAFDLCENYGKDYEITSILNESEVHIIASLNPDGVVKSKKGECKGTDGLTNGNNVDLDQNFPSKFVNSTSEVQPETEVLMKWMEDNQPSLVVILRGGSLVTTYPYHTHSKNAILGVSDLLSFRHLGSVYINSHPVMKDNKFGCDETGIDFGNGVIPASKIHSHNGSLLDYVYDFIHANALVVYTGCCNYPDSETLLTTWHQHRTSLIQIVKEGGRGITGLVQDGNSNAMKNATVTVEGSRHSYPVDTDGRFHIYLPPGHYTLIISCHGYKDSKKKLIIAEDKVDRKDVVIFLEKRAELGLSSFGIVFIIAVVVLVVVVVITILLCVQSRRSYKSKGFSRLNFDDEEDEDFAIASYHSKSKLLNGGEYRDYSTDEDEEHNLYEQQKSKH</sequence>
<comment type="caution">
    <text evidence="3">Lacks conserved residue(s) required for the propagation of feature annotation.</text>
</comment>
<evidence type="ECO:0000256" key="2">
    <source>
        <dbReference type="ARBA" id="ARBA00023180"/>
    </source>
</evidence>
<keyword evidence="5" id="KW-0812">Transmembrane</keyword>
<dbReference type="SMART" id="SM00631">
    <property type="entry name" value="Zn_pept"/>
    <property type="match status" value="1"/>
</dbReference>
<keyword evidence="2" id="KW-0325">Glycoprotein</keyword>
<name>A0ABQ9F536_TEGGR</name>
<proteinExistence type="inferred from homology"/>
<gene>
    <name evidence="7" type="ORF">KUTeg_009871</name>
</gene>
<evidence type="ECO:0000259" key="6">
    <source>
        <dbReference type="PROSITE" id="PS52035"/>
    </source>
</evidence>
<dbReference type="Pfam" id="PF13620">
    <property type="entry name" value="CarboxypepD_reg"/>
    <property type="match status" value="2"/>
</dbReference>
<keyword evidence="5" id="KW-1133">Transmembrane helix</keyword>
<dbReference type="InterPro" id="IPR000834">
    <property type="entry name" value="Peptidase_M14"/>
</dbReference>
<evidence type="ECO:0000256" key="1">
    <source>
        <dbReference type="ARBA" id="ARBA00005988"/>
    </source>
</evidence>
<dbReference type="PROSITE" id="PS52035">
    <property type="entry name" value="PEPTIDASE_M14"/>
    <property type="match status" value="1"/>
</dbReference>
<feature type="region of interest" description="Disordered" evidence="4">
    <location>
        <begin position="639"/>
        <end position="664"/>
    </location>
</feature>
<dbReference type="SUPFAM" id="SSF49464">
    <property type="entry name" value="Carboxypeptidase regulatory domain-like"/>
    <property type="match status" value="2"/>
</dbReference>
<dbReference type="EMBL" id="JARBDR010000440">
    <property type="protein sequence ID" value="KAJ8312498.1"/>
    <property type="molecule type" value="Genomic_DNA"/>
</dbReference>
<dbReference type="PANTHER" id="PTHR11532:SF57">
    <property type="entry name" value="CARBOXYPEPTIDASE D, B"/>
    <property type="match status" value="1"/>
</dbReference>
<dbReference type="PRINTS" id="PR00765">
    <property type="entry name" value="CRBOXYPTASEA"/>
</dbReference>
<evidence type="ECO:0000313" key="7">
    <source>
        <dbReference type="EMBL" id="KAJ8312498.1"/>
    </source>
</evidence>
<evidence type="ECO:0000256" key="4">
    <source>
        <dbReference type="SAM" id="MobiDB-lite"/>
    </source>
</evidence>
<evidence type="ECO:0000256" key="3">
    <source>
        <dbReference type="PROSITE-ProRule" id="PRU01379"/>
    </source>
</evidence>